<dbReference type="InterPro" id="IPR051043">
    <property type="entry name" value="Sulfatase_Mod_Factor_Kinase"/>
</dbReference>
<feature type="domain" description="DinB-like" evidence="5">
    <location>
        <begin position="28"/>
        <end position="144"/>
    </location>
</feature>
<dbReference type="InterPro" id="IPR024775">
    <property type="entry name" value="DinB-like"/>
</dbReference>
<dbReference type="InterPro" id="IPR030809">
    <property type="entry name" value="EgtB_signatur"/>
</dbReference>
<dbReference type="SUPFAM" id="SSF56436">
    <property type="entry name" value="C-type lectin-like"/>
    <property type="match status" value="1"/>
</dbReference>
<reference evidence="6 7" key="1">
    <citation type="submission" date="2024-03" db="EMBL/GenBank/DDBJ databases">
        <title>Novel species of the genus Variovorax.</title>
        <authorList>
            <person name="Liu Q."/>
            <person name="Xin Y.-H."/>
        </authorList>
    </citation>
    <scope>NUCLEOTIDE SEQUENCE [LARGE SCALE GENOMIC DNA]</scope>
    <source>
        <strain evidence="6 7">KACC 18899</strain>
    </source>
</reference>
<dbReference type="Pfam" id="PF03781">
    <property type="entry name" value="FGE-sulfatase"/>
    <property type="match status" value="1"/>
</dbReference>
<keyword evidence="1" id="KW-0560">Oxidoreductase</keyword>
<dbReference type="RefSeq" id="WP_340359834.1">
    <property type="nucleotide sequence ID" value="NZ_JBBKZU010000013.1"/>
</dbReference>
<dbReference type="EMBL" id="JBBKZU010000013">
    <property type="protein sequence ID" value="MEJ8814440.1"/>
    <property type="molecule type" value="Genomic_DNA"/>
</dbReference>
<dbReference type="PANTHER" id="PTHR23150:SF36">
    <property type="entry name" value="HERCYNINE OXYGENASE"/>
    <property type="match status" value="1"/>
</dbReference>
<gene>
    <name evidence="6" type="primary">senA</name>
    <name evidence="6" type="ORF">WKW77_25405</name>
</gene>
<protein>
    <submittedName>
        <fullName evidence="6">Selenoneine synthase SenA</fullName>
    </submittedName>
</protein>
<dbReference type="InterPro" id="IPR034660">
    <property type="entry name" value="DinB/YfiT-like"/>
</dbReference>
<dbReference type="Gene3D" id="3.90.1580.10">
    <property type="entry name" value="paralog of FGE (formylglycine-generating enzyme)"/>
    <property type="match status" value="2"/>
</dbReference>
<dbReference type="SUPFAM" id="SSF109854">
    <property type="entry name" value="DinB/YfiT-like putative metalloenzymes"/>
    <property type="match status" value="1"/>
</dbReference>
<keyword evidence="7" id="KW-1185">Reference proteome</keyword>
<dbReference type="Proteomes" id="UP001365846">
    <property type="component" value="Unassembled WGS sequence"/>
</dbReference>
<dbReference type="NCBIfam" id="NF041186">
    <property type="entry name" value="SenA"/>
    <property type="match status" value="1"/>
</dbReference>
<evidence type="ECO:0000313" key="6">
    <source>
        <dbReference type="EMBL" id="MEJ8814440.1"/>
    </source>
</evidence>
<feature type="domain" description="Sulfatase-modifying factor enzyme-like" evidence="4">
    <location>
        <begin position="209"/>
        <end position="333"/>
    </location>
</feature>
<dbReference type="InterPro" id="IPR042095">
    <property type="entry name" value="SUMF_sf"/>
</dbReference>
<dbReference type="NCBIfam" id="TIGR04373">
    <property type="entry name" value="egtB_X_signatur"/>
    <property type="match status" value="1"/>
</dbReference>
<keyword evidence="2" id="KW-0408">Iron</keyword>
<evidence type="ECO:0000259" key="5">
    <source>
        <dbReference type="Pfam" id="PF12867"/>
    </source>
</evidence>
<name>A0ABU8VLB6_9BURK</name>
<dbReference type="InterPro" id="IPR005532">
    <property type="entry name" value="SUMF_dom"/>
</dbReference>
<sequence length="406" mass="45308">MSFWQAAPAHNAMTADPRTLAGEALAAALREARARTRAWTFDLSDAQWQVPRQAGVNLTAWELAHVAWFGEFWVLRGPHTVDAQGHVQAQRPAAIAGPDALFDSARLSHIARWSAPLPTRAELGERLDAQLDACLRALAQADGSDDSLYFHRLALFHEDMHCEAFAWLRATLGYAAPAGVALPRIVETPPIAMPAARVDIGWPRERPGFAFDNEGEAHAVDLAAYEIDATPVSAGSYARFVDAGGYDDPALWPGEAGTWRAAQPRRHPARWRRADDGWEARWFDQWRPLDPRQPVIHLSAWEAEAYARWAGRRLPTAAEWEHAAQSQLGFAWGGSVWEWTADPFAPYPGFEPGPYRDYSAPWFGDHRELRGGAFATHARLHDVRYRNFFQPGRHDVFAGFRTAALP</sequence>
<evidence type="ECO:0000256" key="1">
    <source>
        <dbReference type="ARBA" id="ARBA00023002"/>
    </source>
</evidence>
<proteinExistence type="predicted"/>
<evidence type="ECO:0000313" key="7">
    <source>
        <dbReference type="Proteomes" id="UP001365846"/>
    </source>
</evidence>
<dbReference type="InterPro" id="IPR016187">
    <property type="entry name" value="CTDL_fold"/>
</dbReference>
<evidence type="ECO:0000259" key="4">
    <source>
        <dbReference type="Pfam" id="PF03781"/>
    </source>
</evidence>
<comment type="pathway">
    <text evidence="3">Amino-acid biosynthesis; ergothioneine biosynthesis.</text>
</comment>
<dbReference type="PANTHER" id="PTHR23150">
    <property type="entry name" value="SULFATASE MODIFYING FACTOR 1, 2"/>
    <property type="match status" value="1"/>
</dbReference>
<evidence type="ECO:0000256" key="2">
    <source>
        <dbReference type="ARBA" id="ARBA00023004"/>
    </source>
</evidence>
<comment type="caution">
    <text evidence="6">The sequence shown here is derived from an EMBL/GenBank/DDBJ whole genome shotgun (WGS) entry which is preliminary data.</text>
</comment>
<accession>A0ABU8VLB6</accession>
<dbReference type="Pfam" id="PF12867">
    <property type="entry name" value="DinB_2"/>
    <property type="match status" value="1"/>
</dbReference>
<evidence type="ECO:0000256" key="3">
    <source>
        <dbReference type="ARBA" id="ARBA00037882"/>
    </source>
</evidence>
<organism evidence="6 7">
    <name type="scientific">Variovorax ureilyticus</name>
    <dbReference type="NCBI Taxonomy" id="1836198"/>
    <lineage>
        <taxon>Bacteria</taxon>
        <taxon>Pseudomonadati</taxon>
        <taxon>Pseudomonadota</taxon>
        <taxon>Betaproteobacteria</taxon>
        <taxon>Burkholderiales</taxon>
        <taxon>Comamonadaceae</taxon>
        <taxon>Variovorax</taxon>
    </lineage>
</organism>